<dbReference type="PANTHER" id="PTHR43658">
    <property type="entry name" value="SHORT-CHAIN DEHYDROGENASE/REDUCTASE"/>
    <property type="match status" value="1"/>
</dbReference>
<gene>
    <name evidence="5" type="ORF">D9615_003846</name>
</gene>
<dbReference type="PROSITE" id="PS00061">
    <property type="entry name" value="ADH_SHORT"/>
    <property type="match status" value="1"/>
</dbReference>
<evidence type="ECO:0000259" key="4">
    <source>
        <dbReference type="SMART" id="SM00822"/>
    </source>
</evidence>
<evidence type="ECO:0000256" key="3">
    <source>
        <dbReference type="RuleBase" id="RU000363"/>
    </source>
</evidence>
<evidence type="ECO:0000256" key="1">
    <source>
        <dbReference type="ARBA" id="ARBA00022857"/>
    </source>
</evidence>
<dbReference type="InterPro" id="IPR057326">
    <property type="entry name" value="KR_dom"/>
</dbReference>
<protein>
    <recommendedName>
        <fullName evidence="4">Ketoreductase domain-containing protein</fullName>
    </recommendedName>
</protein>
<dbReference type="PANTHER" id="PTHR43658:SF8">
    <property type="entry name" value="17-BETA-HYDROXYSTEROID DEHYDROGENASE 14-RELATED"/>
    <property type="match status" value="1"/>
</dbReference>
<comment type="caution">
    <text evidence="5">The sequence shown here is derived from an EMBL/GenBank/DDBJ whole genome shotgun (WGS) entry which is preliminary data.</text>
</comment>
<dbReference type="InterPro" id="IPR002347">
    <property type="entry name" value="SDR_fam"/>
</dbReference>
<keyword evidence="1" id="KW-0521">NADP</keyword>
<dbReference type="InterPro" id="IPR036291">
    <property type="entry name" value="NAD(P)-bd_dom_sf"/>
</dbReference>
<accession>A0A8H5HI40</accession>
<comment type="similarity">
    <text evidence="3">Belongs to the short-chain dehydrogenases/reductases (SDR) family.</text>
</comment>
<reference evidence="5 6" key="1">
    <citation type="journal article" date="2020" name="ISME J.">
        <title>Uncovering the hidden diversity of litter-decomposition mechanisms in mushroom-forming fungi.</title>
        <authorList>
            <person name="Floudas D."/>
            <person name="Bentzer J."/>
            <person name="Ahren D."/>
            <person name="Johansson T."/>
            <person name="Persson P."/>
            <person name="Tunlid A."/>
        </authorList>
    </citation>
    <scope>NUCLEOTIDE SEQUENCE [LARGE SCALE GENOMIC DNA]</scope>
    <source>
        <strain evidence="5 6">CBS 661.87</strain>
    </source>
</reference>
<dbReference type="Proteomes" id="UP000565441">
    <property type="component" value="Unassembled WGS sequence"/>
</dbReference>
<dbReference type="SUPFAM" id="SSF51735">
    <property type="entry name" value="NAD(P)-binding Rossmann-fold domains"/>
    <property type="match status" value="1"/>
</dbReference>
<evidence type="ECO:0000313" key="5">
    <source>
        <dbReference type="EMBL" id="KAF5383657.1"/>
    </source>
</evidence>
<dbReference type="AlphaFoldDB" id="A0A8H5HI40"/>
<dbReference type="Pfam" id="PF00106">
    <property type="entry name" value="adh_short"/>
    <property type="match status" value="1"/>
</dbReference>
<dbReference type="PRINTS" id="PR00081">
    <property type="entry name" value="GDHRDH"/>
</dbReference>
<keyword evidence="2" id="KW-0560">Oxidoreductase</keyword>
<name>A0A8H5HI40_9AGAR</name>
<dbReference type="InterPro" id="IPR020904">
    <property type="entry name" value="Sc_DH/Rdtase_CS"/>
</dbReference>
<dbReference type="GO" id="GO:0016491">
    <property type="term" value="F:oxidoreductase activity"/>
    <property type="evidence" value="ECO:0007669"/>
    <property type="project" value="UniProtKB-KW"/>
</dbReference>
<dbReference type="PRINTS" id="PR00080">
    <property type="entry name" value="SDRFAMILY"/>
</dbReference>
<keyword evidence="6" id="KW-1185">Reference proteome</keyword>
<sequence>MKIENRTFIISGGCSGLGLATAQDLLAGGAYVAILDVAPLPVVLAGSAKCIFVATDIRNVTQVAAAVTRVAEWTSETGAELGGVVNSAGLGRNELLVNSKGKAHGTDVWDLTMDVNVSGTFHLTRLALEHLVRVKPEDTTDGERGVIILVASEAAFEGQPGQTAYAASKGAIRSMALPMARDLARHHVRVVAIAPGPFTTPLTGTLSQKVQGALNSAAVLYPKRLGTPGEFAKTVRWALECAYVNGETIRLTGGGRVPAFL</sequence>
<dbReference type="SMART" id="SM00822">
    <property type="entry name" value="PKS_KR"/>
    <property type="match status" value="1"/>
</dbReference>
<proteinExistence type="inferred from homology"/>
<dbReference type="Gene3D" id="3.40.50.720">
    <property type="entry name" value="NAD(P)-binding Rossmann-like Domain"/>
    <property type="match status" value="1"/>
</dbReference>
<dbReference type="OrthoDB" id="1274115at2759"/>
<dbReference type="EMBL" id="JAACJP010000006">
    <property type="protein sequence ID" value="KAF5383657.1"/>
    <property type="molecule type" value="Genomic_DNA"/>
</dbReference>
<evidence type="ECO:0000256" key="2">
    <source>
        <dbReference type="ARBA" id="ARBA00023002"/>
    </source>
</evidence>
<feature type="domain" description="Ketoreductase" evidence="4">
    <location>
        <begin position="6"/>
        <end position="201"/>
    </location>
</feature>
<evidence type="ECO:0000313" key="6">
    <source>
        <dbReference type="Proteomes" id="UP000565441"/>
    </source>
</evidence>
<organism evidence="5 6">
    <name type="scientific">Tricholomella constricta</name>
    <dbReference type="NCBI Taxonomy" id="117010"/>
    <lineage>
        <taxon>Eukaryota</taxon>
        <taxon>Fungi</taxon>
        <taxon>Dikarya</taxon>
        <taxon>Basidiomycota</taxon>
        <taxon>Agaricomycotina</taxon>
        <taxon>Agaricomycetes</taxon>
        <taxon>Agaricomycetidae</taxon>
        <taxon>Agaricales</taxon>
        <taxon>Tricholomatineae</taxon>
        <taxon>Lyophyllaceae</taxon>
        <taxon>Tricholomella</taxon>
    </lineage>
</organism>